<dbReference type="EMBL" id="KV001284">
    <property type="protein sequence ID" value="KZV39278.1"/>
    <property type="molecule type" value="Genomic_DNA"/>
</dbReference>
<evidence type="ECO:0000313" key="2">
    <source>
        <dbReference type="Proteomes" id="UP000250235"/>
    </source>
</evidence>
<gene>
    <name evidence="1" type="ORF">F511_25614</name>
</gene>
<accession>A0A2Z7C078</accession>
<organism evidence="1 2">
    <name type="scientific">Dorcoceras hygrometricum</name>
    <dbReference type="NCBI Taxonomy" id="472368"/>
    <lineage>
        <taxon>Eukaryota</taxon>
        <taxon>Viridiplantae</taxon>
        <taxon>Streptophyta</taxon>
        <taxon>Embryophyta</taxon>
        <taxon>Tracheophyta</taxon>
        <taxon>Spermatophyta</taxon>
        <taxon>Magnoliopsida</taxon>
        <taxon>eudicotyledons</taxon>
        <taxon>Gunneridae</taxon>
        <taxon>Pentapetalae</taxon>
        <taxon>asterids</taxon>
        <taxon>lamiids</taxon>
        <taxon>Lamiales</taxon>
        <taxon>Gesneriaceae</taxon>
        <taxon>Didymocarpoideae</taxon>
        <taxon>Trichosporeae</taxon>
        <taxon>Loxocarpinae</taxon>
        <taxon>Dorcoceras</taxon>
    </lineage>
</organism>
<name>A0A2Z7C078_9LAMI</name>
<reference evidence="1 2" key="1">
    <citation type="journal article" date="2015" name="Proc. Natl. Acad. Sci. U.S.A.">
        <title>The resurrection genome of Boea hygrometrica: A blueprint for survival of dehydration.</title>
        <authorList>
            <person name="Xiao L."/>
            <person name="Yang G."/>
            <person name="Zhang L."/>
            <person name="Yang X."/>
            <person name="Zhao S."/>
            <person name="Ji Z."/>
            <person name="Zhou Q."/>
            <person name="Hu M."/>
            <person name="Wang Y."/>
            <person name="Chen M."/>
            <person name="Xu Y."/>
            <person name="Jin H."/>
            <person name="Xiao X."/>
            <person name="Hu G."/>
            <person name="Bao F."/>
            <person name="Hu Y."/>
            <person name="Wan P."/>
            <person name="Li L."/>
            <person name="Deng X."/>
            <person name="Kuang T."/>
            <person name="Xiang C."/>
            <person name="Zhu J.K."/>
            <person name="Oliver M.J."/>
            <person name="He Y."/>
        </authorList>
    </citation>
    <scope>NUCLEOTIDE SEQUENCE [LARGE SCALE GENOMIC DNA]</scope>
    <source>
        <strain evidence="2">cv. XS01</strain>
    </source>
</reference>
<proteinExistence type="predicted"/>
<protein>
    <submittedName>
        <fullName evidence="1">Uncharacterized protein</fullName>
    </submittedName>
</protein>
<sequence>MLLIVSCLALAKGLFMGLWLASRWFMEVQTLVGRRLDHGGRTILEERLVCAFVRRMAVHDVLRSNHEKHGSNQGWSSWYWLDLGVVQMVGLRLLECVVHGGVRHMSRVCEGLGSVQFDRFEGFDCTGSISKGQNQQWKLSLPKTKFNRKPIVLKSYAPASYDSSVPVAISPQLILSPQILPTLRYFFLEIK</sequence>
<dbReference type="Proteomes" id="UP000250235">
    <property type="component" value="Unassembled WGS sequence"/>
</dbReference>
<keyword evidence="2" id="KW-1185">Reference proteome</keyword>
<evidence type="ECO:0000313" key="1">
    <source>
        <dbReference type="EMBL" id="KZV39278.1"/>
    </source>
</evidence>
<dbReference type="AlphaFoldDB" id="A0A2Z7C078"/>